<evidence type="ECO:0000313" key="14">
    <source>
        <dbReference type="EMBL" id="TPX50914.1"/>
    </source>
</evidence>
<evidence type="ECO:0000256" key="5">
    <source>
        <dbReference type="ARBA" id="ARBA00022448"/>
    </source>
</evidence>
<dbReference type="PROSITE" id="PS50195">
    <property type="entry name" value="PX"/>
    <property type="match status" value="1"/>
</dbReference>
<feature type="compositionally biased region" description="Low complexity" evidence="12">
    <location>
        <begin position="119"/>
        <end position="129"/>
    </location>
</feature>
<feature type="region of interest" description="Disordered" evidence="12">
    <location>
        <begin position="615"/>
        <end position="638"/>
    </location>
</feature>
<dbReference type="Gene3D" id="1.20.1270.60">
    <property type="entry name" value="Arfaptin homology (AH) domain/BAR domain"/>
    <property type="match status" value="1"/>
</dbReference>
<comment type="caution">
    <text evidence="14">The sequence shown here is derived from an EMBL/GenBank/DDBJ whole genome shotgun (WGS) entry which is preliminary data.</text>
</comment>
<dbReference type="InterPro" id="IPR027267">
    <property type="entry name" value="AH/BAR_dom_sf"/>
</dbReference>
<dbReference type="Proteomes" id="UP000320475">
    <property type="component" value="Unassembled WGS sequence"/>
</dbReference>
<dbReference type="GO" id="GO:0042147">
    <property type="term" value="P:retrograde transport, endosome to Golgi"/>
    <property type="evidence" value="ECO:0007669"/>
    <property type="project" value="TreeGrafter"/>
</dbReference>
<evidence type="ECO:0000256" key="4">
    <source>
        <dbReference type="ARBA" id="ARBA00010883"/>
    </source>
</evidence>
<dbReference type="InterPro" id="IPR036871">
    <property type="entry name" value="PX_dom_sf"/>
</dbReference>
<evidence type="ECO:0000256" key="9">
    <source>
        <dbReference type="ARBA" id="ARBA00023034"/>
    </source>
</evidence>
<feature type="region of interest" description="Disordered" evidence="12">
    <location>
        <begin position="1"/>
        <end position="220"/>
    </location>
</feature>
<keyword evidence="10" id="KW-0472">Membrane</keyword>
<dbReference type="SMART" id="SM00312">
    <property type="entry name" value="PX"/>
    <property type="match status" value="1"/>
</dbReference>
<evidence type="ECO:0000256" key="10">
    <source>
        <dbReference type="ARBA" id="ARBA00023136"/>
    </source>
</evidence>
<dbReference type="EMBL" id="QEAM01000011">
    <property type="protein sequence ID" value="TPX50914.1"/>
    <property type="molecule type" value="Genomic_DNA"/>
</dbReference>
<dbReference type="GO" id="GO:0005768">
    <property type="term" value="C:endosome"/>
    <property type="evidence" value="ECO:0007669"/>
    <property type="project" value="TreeGrafter"/>
</dbReference>
<keyword evidence="5" id="KW-0813">Transport</keyword>
<evidence type="ECO:0000256" key="12">
    <source>
        <dbReference type="SAM" id="MobiDB-lite"/>
    </source>
</evidence>
<dbReference type="CDD" id="cd06859">
    <property type="entry name" value="PX_SNX1_2_like"/>
    <property type="match status" value="1"/>
</dbReference>
<protein>
    <recommendedName>
        <fullName evidence="13">PX domain-containing protein</fullName>
    </recommendedName>
</protein>
<keyword evidence="9" id="KW-0333">Golgi apparatus</keyword>
<feature type="compositionally biased region" description="Polar residues" evidence="12">
    <location>
        <begin position="10"/>
        <end position="25"/>
    </location>
</feature>
<dbReference type="GO" id="GO:0030904">
    <property type="term" value="C:retromer complex"/>
    <property type="evidence" value="ECO:0007669"/>
    <property type="project" value="UniProtKB-ARBA"/>
</dbReference>
<dbReference type="GO" id="GO:0015031">
    <property type="term" value="P:protein transport"/>
    <property type="evidence" value="ECO:0007669"/>
    <property type="project" value="UniProtKB-KW"/>
</dbReference>
<keyword evidence="7" id="KW-0597">Phosphoprotein</keyword>
<evidence type="ECO:0000259" key="13">
    <source>
        <dbReference type="PROSITE" id="PS50195"/>
    </source>
</evidence>
<keyword evidence="8" id="KW-0653">Protein transport</keyword>
<proteinExistence type="inferred from homology"/>
<feature type="domain" description="PX" evidence="13">
    <location>
        <begin position="226"/>
        <end position="342"/>
    </location>
</feature>
<gene>
    <name evidence="14" type="ORF">SeLEV6574_g00635</name>
</gene>
<dbReference type="SUPFAM" id="SSF103657">
    <property type="entry name" value="BAR/IMD domain-like"/>
    <property type="match status" value="1"/>
</dbReference>
<dbReference type="Pfam" id="PF09325">
    <property type="entry name" value="Vps5"/>
    <property type="match status" value="1"/>
</dbReference>
<dbReference type="FunFam" id="1.20.1270.60:FF:000022">
    <property type="entry name" value="Sorting nexin 3 protein"/>
    <property type="match status" value="1"/>
</dbReference>
<organism evidence="14 15">
    <name type="scientific">Synchytrium endobioticum</name>
    <dbReference type="NCBI Taxonomy" id="286115"/>
    <lineage>
        <taxon>Eukaryota</taxon>
        <taxon>Fungi</taxon>
        <taxon>Fungi incertae sedis</taxon>
        <taxon>Chytridiomycota</taxon>
        <taxon>Chytridiomycota incertae sedis</taxon>
        <taxon>Chytridiomycetes</taxon>
        <taxon>Synchytriales</taxon>
        <taxon>Synchytriaceae</taxon>
        <taxon>Synchytrium</taxon>
    </lineage>
</organism>
<evidence type="ECO:0000256" key="11">
    <source>
        <dbReference type="SAM" id="Coils"/>
    </source>
</evidence>
<dbReference type="Gene3D" id="3.30.1520.10">
    <property type="entry name" value="Phox-like domain"/>
    <property type="match status" value="1"/>
</dbReference>
<feature type="compositionally biased region" description="Low complexity" evidence="12">
    <location>
        <begin position="27"/>
        <end position="67"/>
    </location>
</feature>
<comment type="similarity">
    <text evidence="4">Belongs to the sorting nexin family.</text>
</comment>
<dbReference type="PANTHER" id="PTHR10555:SF170">
    <property type="entry name" value="FI18122P1"/>
    <property type="match status" value="1"/>
</dbReference>
<keyword evidence="6" id="KW-0963">Cytoplasm</keyword>
<dbReference type="InterPro" id="IPR001683">
    <property type="entry name" value="PX_dom"/>
</dbReference>
<dbReference type="GO" id="GO:0005794">
    <property type="term" value="C:Golgi apparatus"/>
    <property type="evidence" value="ECO:0007669"/>
    <property type="project" value="UniProtKB-SubCell"/>
</dbReference>
<name>A0A507DH53_9FUNG</name>
<dbReference type="VEuPathDB" id="FungiDB:SeMB42_g02583"/>
<evidence type="ECO:0000256" key="1">
    <source>
        <dbReference type="ARBA" id="ARBA00004287"/>
    </source>
</evidence>
<evidence type="ECO:0000256" key="2">
    <source>
        <dbReference type="ARBA" id="ARBA00004496"/>
    </source>
</evidence>
<dbReference type="InterPro" id="IPR015404">
    <property type="entry name" value="Vps5_C"/>
</dbReference>
<evidence type="ECO:0000256" key="6">
    <source>
        <dbReference type="ARBA" id="ARBA00022490"/>
    </source>
</evidence>
<evidence type="ECO:0000313" key="15">
    <source>
        <dbReference type="Proteomes" id="UP000320475"/>
    </source>
</evidence>
<dbReference type="OrthoDB" id="271164at2759"/>
<feature type="coiled-coil region" evidence="11">
    <location>
        <begin position="384"/>
        <end position="411"/>
    </location>
</feature>
<dbReference type="GO" id="GO:0045053">
    <property type="term" value="P:protein retention in Golgi apparatus"/>
    <property type="evidence" value="ECO:0007669"/>
    <property type="project" value="TreeGrafter"/>
</dbReference>
<dbReference type="PANTHER" id="PTHR10555">
    <property type="entry name" value="SORTING NEXIN"/>
    <property type="match status" value="1"/>
</dbReference>
<evidence type="ECO:0000256" key="3">
    <source>
        <dbReference type="ARBA" id="ARBA00004555"/>
    </source>
</evidence>
<evidence type="ECO:0000256" key="8">
    <source>
        <dbReference type="ARBA" id="ARBA00022927"/>
    </source>
</evidence>
<dbReference type="AlphaFoldDB" id="A0A507DH53"/>
<dbReference type="GO" id="GO:0005829">
    <property type="term" value="C:cytosol"/>
    <property type="evidence" value="ECO:0007669"/>
    <property type="project" value="GOC"/>
</dbReference>
<accession>A0A507DH53</accession>
<dbReference type="Pfam" id="PF00787">
    <property type="entry name" value="PX"/>
    <property type="match status" value="1"/>
</dbReference>
<feature type="coiled-coil region" evidence="11">
    <location>
        <begin position="522"/>
        <end position="549"/>
    </location>
</feature>
<reference evidence="14 15" key="1">
    <citation type="journal article" date="2019" name="Sci. Rep.">
        <title>Comparative genomics of chytrid fungi reveal insights into the obligate biotrophic and pathogenic lifestyle of Synchytrium endobioticum.</title>
        <authorList>
            <person name="van de Vossenberg B.T.L.H."/>
            <person name="Warris S."/>
            <person name="Nguyen H.D.T."/>
            <person name="van Gent-Pelzer M.P.E."/>
            <person name="Joly D.L."/>
            <person name="van de Geest H.C."/>
            <person name="Bonants P.J.M."/>
            <person name="Smith D.S."/>
            <person name="Levesque C.A."/>
            <person name="van der Lee T.A.J."/>
        </authorList>
    </citation>
    <scope>NUCLEOTIDE SEQUENCE [LARGE SCALE GENOMIC DNA]</scope>
    <source>
        <strain evidence="14 15">LEV6574</strain>
    </source>
</reference>
<keyword evidence="11" id="KW-0175">Coiled coil</keyword>
<comment type="subcellular location">
    <subcellularLocation>
        <location evidence="2">Cytoplasm</location>
    </subcellularLocation>
    <subcellularLocation>
        <location evidence="3">Golgi apparatus</location>
    </subcellularLocation>
    <subcellularLocation>
        <location evidence="1">Membrane</location>
        <topology evidence="1">Peripheral membrane protein</topology>
        <orientation evidence="1">Cytoplasmic side</orientation>
    </subcellularLocation>
</comment>
<feature type="compositionally biased region" description="Low complexity" evidence="12">
    <location>
        <begin position="141"/>
        <end position="151"/>
    </location>
</feature>
<evidence type="ECO:0000256" key="7">
    <source>
        <dbReference type="ARBA" id="ARBA00022553"/>
    </source>
</evidence>
<dbReference type="GO" id="GO:0035091">
    <property type="term" value="F:phosphatidylinositol binding"/>
    <property type="evidence" value="ECO:0007669"/>
    <property type="project" value="InterPro"/>
</dbReference>
<sequence length="638" mass="69561">MSYMSYDDPLNSSVWEDAPSNSPLRLSTGLAPTPTPTATASPNASPADPSLQAPAPAQAAAATSLLPNRPSHKPSSSSSTTANDVPHHTFIHNPSPTDIIQEPDNSLPIMPSPRPRPRTSPSTANSSRPQSNTTADRKSQALSLAASDSASIVPIPPSDAGDANDTDDDAASLSCPLPIAVPLPLSLPEPDIIESRPSASDPDLPSPPAKPGGIASSTSLTQPIPWNLEICVGDPMKVSDPLSSHIVYTVKTKTECPAFRSSNLAVVRRYRDFLWLFSQLLTKYPGIVIPPVPEKHALGRFQDDFVENRRASLERFLKRIASHPILSSEDDFRLFLQSETFNIDVNQKRKHESPRTGGLFGRLGQSLTIPTPSFGKVVEVDQWFETKKAQIDTLEAQLKALLKALDGLVKQRRDLALAIAEFGDSMLALAQIEVSKPLAFHLTTLGETHKRIQEIHEKQAKQDIQSVVATTDEYIRIIASTKKAFEARTKSYQVCQTLDANLAKKNDALEKMRGSKGRQDRRVQLGAEIDEAESAVEQAKKDFEEISRLLRSELARFDVEKVADFAESMRQFLKDFGDSQNEIIAQWESYFSRVARAPKDSAAIQAKANDVVQANSQPVVTEKDDTASSAVTGDPLSV</sequence>
<dbReference type="SUPFAM" id="SSF64268">
    <property type="entry name" value="PX domain"/>
    <property type="match status" value="1"/>
</dbReference>